<dbReference type="AlphaFoldDB" id="A0A7W7S8E1"/>
<comment type="caution">
    <text evidence="2">The sequence shown here is derived from an EMBL/GenBank/DDBJ whole genome shotgun (WGS) entry which is preliminary data.</text>
</comment>
<evidence type="ECO:0000256" key="1">
    <source>
        <dbReference type="SAM" id="MobiDB-lite"/>
    </source>
</evidence>
<proteinExistence type="predicted"/>
<keyword evidence="3" id="KW-1185">Reference proteome</keyword>
<feature type="compositionally biased region" description="Gly residues" evidence="1">
    <location>
        <begin position="268"/>
        <end position="280"/>
    </location>
</feature>
<organism evidence="2 3">
    <name type="scientific">Kitasatospora gansuensis</name>
    <dbReference type="NCBI Taxonomy" id="258050"/>
    <lineage>
        <taxon>Bacteria</taxon>
        <taxon>Bacillati</taxon>
        <taxon>Actinomycetota</taxon>
        <taxon>Actinomycetes</taxon>
        <taxon>Kitasatosporales</taxon>
        <taxon>Streptomycetaceae</taxon>
        <taxon>Kitasatospora</taxon>
    </lineage>
</organism>
<reference evidence="2 3" key="1">
    <citation type="submission" date="2020-08" db="EMBL/GenBank/DDBJ databases">
        <title>Sequencing the genomes of 1000 actinobacteria strains.</title>
        <authorList>
            <person name="Klenk H.-P."/>
        </authorList>
    </citation>
    <scope>NUCLEOTIDE SEQUENCE [LARGE SCALE GENOMIC DNA]</scope>
    <source>
        <strain evidence="2 3">DSM 44786</strain>
    </source>
</reference>
<dbReference type="EMBL" id="JACHJR010000001">
    <property type="protein sequence ID" value="MBB4945738.1"/>
    <property type="molecule type" value="Genomic_DNA"/>
</dbReference>
<feature type="region of interest" description="Disordered" evidence="1">
    <location>
        <begin position="266"/>
        <end position="291"/>
    </location>
</feature>
<feature type="compositionally biased region" description="Pro residues" evidence="1">
    <location>
        <begin position="282"/>
        <end position="291"/>
    </location>
</feature>
<protein>
    <submittedName>
        <fullName evidence="2">Uncharacterized protein</fullName>
    </submittedName>
</protein>
<sequence>MTSKNKNGNRRRAGCGERGRVRQTVALAVAADEAAYARLRGCGLFGAADYGAYLRCTEQRLRALHGHGLAVHLRVLEPVDFEDFCAEHLLDPADPVAEVAYAADPELAGEPFAYTGQRLAELLPALTEDHLARVRISIGCAALLAAVGCERQPQERVTAVLQYVSEVCLALAAGAGDGRHRLTLRSLGLLDGEELTAAAELLVAAGRPAELGREAEAFCVTLAAAVAGYGSGELLLYRAGGEVSGWVLVDGWLRPMSALETQAVLGAEGAGPPGPVGRGGFPLPPPEVTSG</sequence>
<name>A0A7W7S8E1_9ACTN</name>
<dbReference type="RefSeq" id="WP_184912340.1">
    <property type="nucleotide sequence ID" value="NZ_JACHJR010000001.1"/>
</dbReference>
<dbReference type="Proteomes" id="UP000573327">
    <property type="component" value="Unassembled WGS sequence"/>
</dbReference>
<accession>A0A7W7S8E1</accession>
<gene>
    <name evidence="2" type="ORF">F4556_001273</name>
</gene>
<evidence type="ECO:0000313" key="2">
    <source>
        <dbReference type="EMBL" id="MBB4945738.1"/>
    </source>
</evidence>
<evidence type="ECO:0000313" key="3">
    <source>
        <dbReference type="Proteomes" id="UP000573327"/>
    </source>
</evidence>